<reference evidence="1 2" key="1">
    <citation type="submission" date="2013-02" db="EMBL/GenBank/DDBJ databases">
        <title>Draft genome sequence of Amycolatopsis vancoresmycina strain DSM 44592T.</title>
        <authorList>
            <person name="Kumar S."/>
            <person name="Kaur N."/>
            <person name="Kaur C."/>
            <person name="Raghava G.P.S."/>
            <person name="Mayilraj S."/>
        </authorList>
    </citation>
    <scope>NUCLEOTIDE SEQUENCE [LARGE SCALE GENOMIC DNA]</scope>
    <source>
        <strain evidence="1 2">DSM 44592</strain>
    </source>
</reference>
<organism evidence="1 2">
    <name type="scientific">Amycolatopsis vancoresmycina DSM 44592</name>
    <dbReference type="NCBI Taxonomy" id="1292037"/>
    <lineage>
        <taxon>Bacteria</taxon>
        <taxon>Bacillati</taxon>
        <taxon>Actinomycetota</taxon>
        <taxon>Actinomycetes</taxon>
        <taxon>Pseudonocardiales</taxon>
        <taxon>Pseudonocardiaceae</taxon>
        <taxon>Amycolatopsis</taxon>
    </lineage>
</organism>
<evidence type="ECO:0000313" key="2">
    <source>
        <dbReference type="Proteomes" id="UP000014139"/>
    </source>
</evidence>
<accession>R1ID79</accession>
<dbReference type="Proteomes" id="UP000014139">
    <property type="component" value="Unassembled WGS sequence"/>
</dbReference>
<keyword evidence="2" id="KW-1185">Reference proteome</keyword>
<sequence>MIRCSMIGTANSASHFCSAIVRSVSSASNLRISASDARSAMPICIAARPQVWNSGAATSSRSPERSGIRSRIAAAVPSPFGVGRRAPFGVPVVPEVSTISRPGRSTGFGRSAGAAWISSSTVG</sequence>
<dbReference type="AlphaFoldDB" id="R1ID79"/>
<comment type="caution">
    <text evidence="1">The sequence shown here is derived from an EMBL/GenBank/DDBJ whole genome shotgun (WGS) entry which is preliminary data.</text>
</comment>
<name>R1ID79_9PSEU</name>
<protein>
    <submittedName>
        <fullName evidence="1">Uncharacterized protein</fullName>
    </submittedName>
</protein>
<gene>
    <name evidence="1" type="ORF">H480_11692</name>
</gene>
<dbReference type="EMBL" id="AOUO01000146">
    <property type="protein sequence ID" value="EOD68354.1"/>
    <property type="molecule type" value="Genomic_DNA"/>
</dbReference>
<proteinExistence type="predicted"/>
<evidence type="ECO:0000313" key="1">
    <source>
        <dbReference type="EMBL" id="EOD68354.1"/>
    </source>
</evidence>